<keyword evidence="2" id="KW-1185">Reference proteome</keyword>
<sequence length="292" mass="32881">MTTNLKKFVPGRYVQNLLCPGMGVGWFEAVPSCQRAVEIAVAALKDDGYELAKFSVPDTWVAFRLAVKALFSDNQQGWLESMNYEDVDDSVKTNYKLAKTPLFLRKCLSKIISLKWPMEGHALGSYVENLNDLRFTFADIKKYRGDFVQSLVDQGIDAIVCPAFTFPAIPPSWCTDLSAAFFYTCIYNLLDLPAGVVPVTHVSPQDIEQLAYYPRSILNGQKTDSLPFSRAPFYSYIRRAVEEAGTGLPVDVQVVSLPFREEHCLKIMAQIEKCVDFKQFEKQAKGLVKFNP</sequence>
<protein>
    <submittedName>
        <fullName evidence="3">Amidase domain-containing protein</fullName>
    </submittedName>
</protein>
<dbReference type="GO" id="GO:0004040">
    <property type="term" value="F:amidase activity"/>
    <property type="evidence" value="ECO:0007669"/>
    <property type="project" value="TreeGrafter"/>
</dbReference>
<reference evidence="3" key="1">
    <citation type="submission" date="2022-11" db="UniProtKB">
        <authorList>
            <consortium name="WormBaseParasite"/>
        </authorList>
    </citation>
    <scope>IDENTIFICATION</scope>
</reference>
<dbReference type="PANTHER" id="PTHR45847">
    <property type="entry name" value="FATTY ACID AMIDE HYDROLASE"/>
    <property type="match status" value="1"/>
</dbReference>
<dbReference type="WBParaSite" id="nRc.2.0.1.t30149-RA">
    <property type="protein sequence ID" value="nRc.2.0.1.t30149-RA"/>
    <property type="gene ID" value="nRc.2.0.1.g30149"/>
</dbReference>
<evidence type="ECO:0000259" key="1">
    <source>
        <dbReference type="Pfam" id="PF01425"/>
    </source>
</evidence>
<name>A0A915JVT9_ROMCU</name>
<dbReference type="PANTHER" id="PTHR45847:SF6">
    <property type="entry name" value="FATTY ACID AMIDE HYDROLASE"/>
    <property type="match status" value="1"/>
</dbReference>
<dbReference type="Proteomes" id="UP000887565">
    <property type="component" value="Unplaced"/>
</dbReference>
<dbReference type="SUPFAM" id="SSF75304">
    <property type="entry name" value="Amidase signature (AS) enzymes"/>
    <property type="match status" value="1"/>
</dbReference>
<accession>A0A915JVT9</accession>
<dbReference type="InterPro" id="IPR023631">
    <property type="entry name" value="Amidase_dom"/>
</dbReference>
<dbReference type="Pfam" id="PF01425">
    <property type="entry name" value="Amidase"/>
    <property type="match status" value="1"/>
</dbReference>
<feature type="domain" description="Amidase" evidence="1">
    <location>
        <begin position="25"/>
        <end position="265"/>
    </location>
</feature>
<organism evidence="2 3">
    <name type="scientific">Romanomermis culicivorax</name>
    <name type="common">Nematode worm</name>
    <dbReference type="NCBI Taxonomy" id="13658"/>
    <lineage>
        <taxon>Eukaryota</taxon>
        <taxon>Metazoa</taxon>
        <taxon>Ecdysozoa</taxon>
        <taxon>Nematoda</taxon>
        <taxon>Enoplea</taxon>
        <taxon>Dorylaimia</taxon>
        <taxon>Mermithida</taxon>
        <taxon>Mermithoidea</taxon>
        <taxon>Mermithidae</taxon>
        <taxon>Romanomermis</taxon>
    </lineage>
</organism>
<proteinExistence type="predicted"/>
<dbReference type="Gene3D" id="3.90.1300.10">
    <property type="entry name" value="Amidase signature (AS) domain"/>
    <property type="match status" value="1"/>
</dbReference>
<dbReference type="InterPro" id="IPR052096">
    <property type="entry name" value="Endocannabinoid_amidase"/>
</dbReference>
<dbReference type="AlphaFoldDB" id="A0A915JVT9"/>
<dbReference type="GO" id="GO:0017064">
    <property type="term" value="F:fatty acid amide hydrolase activity"/>
    <property type="evidence" value="ECO:0007669"/>
    <property type="project" value="TreeGrafter"/>
</dbReference>
<dbReference type="GO" id="GO:0009062">
    <property type="term" value="P:fatty acid catabolic process"/>
    <property type="evidence" value="ECO:0007669"/>
    <property type="project" value="TreeGrafter"/>
</dbReference>
<evidence type="ECO:0000313" key="3">
    <source>
        <dbReference type="WBParaSite" id="nRc.2.0.1.t30149-RA"/>
    </source>
</evidence>
<evidence type="ECO:0000313" key="2">
    <source>
        <dbReference type="Proteomes" id="UP000887565"/>
    </source>
</evidence>
<dbReference type="InterPro" id="IPR036928">
    <property type="entry name" value="AS_sf"/>
</dbReference>
<dbReference type="OMA" id="PANTCEN"/>